<evidence type="ECO:0000313" key="5">
    <source>
        <dbReference type="EMBL" id="EKO16541.1"/>
    </source>
</evidence>
<feature type="domain" description="Blue (type 1) copper" evidence="4">
    <location>
        <begin position="29"/>
        <end position="104"/>
    </location>
</feature>
<dbReference type="GO" id="GO:0005507">
    <property type="term" value="F:copper ion binding"/>
    <property type="evidence" value="ECO:0007669"/>
    <property type="project" value="InterPro"/>
</dbReference>
<dbReference type="Gene3D" id="2.60.40.420">
    <property type="entry name" value="Cupredoxins - blue copper proteins"/>
    <property type="match status" value="1"/>
</dbReference>
<dbReference type="Pfam" id="PF00127">
    <property type="entry name" value="Copper-bind"/>
    <property type="match status" value="1"/>
</dbReference>
<dbReference type="InterPro" id="IPR034242">
    <property type="entry name" value="MauL"/>
</dbReference>
<dbReference type="AlphaFoldDB" id="A0A0E2B5F2"/>
<dbReference type="Proteomes" id="UP000006253">
    <property type="component" value="Unassembled WGS sequence"/>
</dbReference>
<evidence type="ECO:0000256" key="3">
    <source>
        <dbReference type="SAM" id="SignalP"/>
    </source>
</evidence>
<dbReference type="PANTHER" id="PTHR36507">
    <property type="entry name" value="BLL1555 PROTEIN"/>
    <property type="match status" value="1"/>
</dbReference>
<keyword evidence="3" id="KW-0732">Signal</keyword>
<accession>A0A0E2B5F2</accession>
<dbReference type="GeneID" id="34314112"/>
<organism evidence="5 6">
    <name type="scientific">Leptospira kirschneri str. H1</name>
    <dbReference type="NCBI Taxonomy" id="1049966"/>
    <lineage>
        <taxon>Bacteria</taxon>
        <taxon>Pseudomonadati</taxon>
        <taxon>Spirochaetota</taxon>
        <taxon>Spirochaetia</taxon>
        <taxon>Leptospirales</taxon>
        <taxon>Leptospiraceae</taxon>
        <taxon>Leptospira</taxon>
    </lineage>
</organism>
<keyword evidence="1" id="KW-0479">Metal-binding</keyword>
<sequence length="105" mass="11799">MFIRFLAVFISLVFWGGNVSAAEHEVGQKNKGFTVESLKIKVGDVVSFPNYDTFYHNVYSLSPAKIFDLGSYSQGKTQKVKFEKSGKITVQCAIHPEMKMTIDVQ</sequence>
<name>A0A0E2B5F2_9LEPT</name>
<comment type="caution">
    <text evidence="5">The sequence shown here is derived from an EMBL/GenBank/DDBJ whole genome shotgun (WGS) entry which is preliminary data.</text>
</comment>
<feature type="signal peptide" evidence="3">
    <location>
        <begin position="1"/>
        <end position="21"/>
    </location>
</feature>
<dbReference type="SUPFAM" id="SSF49503">
    <property type="entry name" value="Cupredoxins"/>
    <property type="match status" value="1"/>
</dbReference>
<protein>
    <recommendedName>
        <fullName evidence="4">Blue (type 1) copper domain-containing protein</fullName>
    </recommendedName>
</protein>
<evidence type="ECO:0000313" key="6">
    <source>
        <dbReference type="Proteomes" id="UP000006253"/>
    </source>
</evidence>
<gene>
    <name evidence="5" type="ORF">LEP1GSC081_2965</name>
</gene>
<proteinExistence type="predicted"/>
<dbReference type="GO" id="GO:0009055">
    <property type="term" value="F:electron transfer activity"/>
    <property type="evidence" value="ECO:0007669"/>
    <property type="project" value="InterPro"/>
</dbReference>
<keyword evidence="2" id="KW-0186">Copper</keyword>
<evidence type="ECO:0000259" key="4">
    <source>
        <dbReference type="Pfam" id="PF00127"/>
    </source>
</evidence>
<evidence type="ECO:0000256" key="2">
    <source>
        <dbReference type="ARBA" id="ARBA00023008"/>
    </source>
</evidence>
<dbReference type="EMBL" id="AHMY02000025">
    <property type="protein sequence ID" value="EKO16541.1"/>
    <property type="molecule type" value="Genomic_DNA"/>
</dbReference>
<evidence type="ECO:0000256" key="1">
    <source>
        <dbReference type="ARBA" id="ARBA00022723"/>
    </source>
</evidence>
<feature type="chain" id="PRO_5002392553" description="Blue (type 1) copper domain-containing protein" evidence="3">
    <location>
        <begin position="22"/>
        <end position="105"/>
    </location>
</feature>
<dbReference type="InterPro" id="IPR000923">
    <property type="entry name" value="BlueCu_1"/>
</dbReference>
<dbReference type="RefSeq" id="WP_004757054.1">
    <property type="nucleotide sequence ID" value="NZ_AHMY02000025.1"/>
</dbReference>
<dbReference type="CDD" id="cd04221">
    <property type="entry name" value="MauL"/>
    <property type="match status" value="1"/>
</dbReference>
<reference evidence="5 6" key="1">
    <citation type="submission" date="2012-10" db="EMBL/GenBank/DDBJ databases">
        <authorList>
            <person name="Harkins D.M."/>
            <person name="Durkin A.S."/>
            <person name="Brinkac L.M."/>
            <person name="Selengut J.D."/>
            <person name="Sanka R."/>
            <person name="DePew J."/>
            <person name="Purushe J."/>
            <person name="Peacock S.J."/>
            <person name="Thaipadungpanit J."/>
            <person name="Wuthiekanun V.W."/>
            <person name="Day N.P."/>
            <person name="Vinetz J.M."/>
            <person name="Sutton G.G."/>
            <person name="Nelson W.C."/>
            <person name="Fouts D.E."/>
        </authorList>
    </citation>
    <scope>NUCLEOTIDE SEQUENCE [LARGE SCALE GENOMIC DNA]</scope>
    <source>
        <strain evidence="5 6">H1</strain>
    </source>
</reference>
<dbReference type="InterPro" id="IPR008972">
    <property type="entry name" value="Cupredoxin"/>
</dbReference>
<dbReference type="PANTHER" id="PTHR36507:SF1">
    <property type="entry name" value="BLL1555 PROTEIN"/>
    <property type="match status" value="1"/>
</dbReference>
<dbReference type="InterPro" id="IPR052721">
    <property type="entry name" value="ET_Amicyanin"/>
</dbReference>